<gene>
    <name evidence="1" type="ORF">ACFQZ8_20940</name>
</gene>
<feature type="non-terminal residue" evidence="1">
    <location>
        <position position="429"/>
    </location>
</feature>
<reference evidence="2" key="1">
    <citation type="journal article" date="2019" name="Int. J. Syst. Evol. Microbiol.">
        <title>The Global Catalogue of Microorganisms (GCM) 10K type strain sequencing project: providing services to taxonomists for standard genome sequencing and annotation.</title>
        <authorList>
            <consortium name="The Broad Institute Genomics Platform"/>
            <consortium name="The Broad Institute Genome Sequencing Center for Infectious Disease"/>
            <person name="Wu L."/>
            <person name="Ma J."/>
        </authorList>
    </citation>
    <scope>NUCLEOTIDE SEQUENCE [LARGE SCALE GENOMIC DNA]</scope>
    <source>
        <strain evidence="2">JCM 32148</strain>
    </source>
</reference>
<organism evidence="1 2">
    <name type="scientific">Micromonospora azadirachtae</name>
    <dbReference type="NCBI Taxonomy" id="1970735"/>
    <lineage>
        <taxon>Bacteria</taxon>
        <taxon>Bacillati</taxon>
        <taxon>Actinomycetota</taxon>
        <taxon>Actinomycetes</taxon>
        <taxon>Micromonosporales</taxon>
        <taxon>Micromonosporaceae</taxon>
        <taxon>Micromonospora</taxon>
    </lineage>
</organism>
<keyword evidence="2" id="KW-1185">Reference proteome</keyword>
<accession>A0ABW3A6Q1</accession>
<sequence length="429" mass="46279">LDARERGLLQHAVDSMVRRRGRPGSPEHVALRERQSRDAAAPMLHTLARVVVNRLAVLPQDLGIRSVEALTGPVTAQESAWSGVPAGALIAEPIRRVLRRALAGTVTELIDAGLVPSAEVLARLVPQTAATAAAASYPDEALRSLMVATYQAFRNRRSLLLTNLDHQVRLDELPWVRAVAAHRTPGTGTSATATLALRRLGELALDGFPATLLPNTLVRELVALDREAGGRLPWVEELATDIFEGTFSAKYAAAARLAGDLLADSLYARYYDIDYAALPGADDVRRQDGRGAAFSPAFDELCIARAGTRPNWHIVAANGMIIEQAQILTTHNLATLVGPVGARPADGWTELAHRAFTVVTRLTARLSHIPRPLSTVKDIAYAWRQMVLFLSVPGAGDPAVVVDGLQRKLTEVAPDVRYRLRPALAGLAR</sequence>
<dbReference type="EMBL" id="JBHTHM010001315">
    <property type="protein sequence ID" value="MFD0786373.1"/>
    <property type="molecule type" value="Genomic_DNA"/>
</dbReference>
<dbReference type="Proteomes" id="UP001597053">
    <property type="component" value="Unassembled WGS sequence"/>
</dbReference>
<evidence type="ECO:0000313" key="2">
    <source>
        <dbReference type="Proteomes" id="UP001597053"/>
    </source>
</evidence>
<name>A0ABW3A6Q1_9ACTN</name>
<proteinExistence type="predicted"/>
<evidence type="ECO:0000313" key="1">
    <source>
        <dbReference type="EMBL" id="MFD0786373.1"/>
    </source>
</evidence>
<comment type="caution">
    <text evidence="1">The sequence shown here is derived from an EMBL/GenBank/DDBJ whole genome shotgun (WGS) entry which is preliminary data.</text>
</comment>
<feature type="non-terminal residue" evidence="1">
    <location>
        <position position="1"/>
    </location>
</feature>
<protein>
    <submittedName>
        <fullName evidence="1">Uncharacterized protein</fullName>
    </submittedName>
</protein>